<name>A0A8X7CBK7_9ARAC</name>
<organism evidence="1 2">
    <name type="scientific">Trichonephila inaurata madagascariensis</name>
    <dbReference type="NCBI Taxonomy" id="2747483"/>
    <lineage>
        <taxon>Eukaryota</taxon>
        <taxon>Metazoa</taxon>
        <taxon>Ecdysozoa</taxon>
        <taxon>Arthropoda</taxon>
        <taxon>Chelicerata</taxon>
        <taxon>Arachnida</taxon>
        <taxon>Araneae</taxon>
        <taxon>Araneomorphae</taxon>
        <taxon>Entelegynae</taxon>
        <taxon>Araneoidea</taxon>
        <taxon>Nephilidae</taxon>
        <taxon>Trichonephila</taxon>
        <taxon>Trichonephila inaurata</taxon>
    </lineage>
</organism>
<proteinExistence type="predicted"/>
<protein>
    <submittedName>
        <fullName evidence="1">Uncharacterized protein</fullName>
    </submittedName>
</protein>
<dbReference type="Proteomes" id="UP000886998">
    <property type="component" value="Unassembled WGS sequence"/>
</dbReference>
<dbReference type="EMBL" id="BMAV01014737">
    <property type="protein sequence ID" value="GFY63348.1"/>
    <property type="molecule type" value="Genomic_DNA"/>
</dbReference>
<accession>A0A8X7CBK7</accession>
<reference evidence="1" key="1">
    <citation type="submission" date="2020-08" db="EMBL/GenBank/DDBJ databases">
        <title>Multicomponent nature underlies the extraordinary mechanical properties of spider dragline silk.</title>
        <authorList>
            <person name="Kono N."/>
            <person name="Nakamura H."/>
            <person name="Mori M."/>
            <person name="Yoshida Y."/>
            <person name="Ohtoshi R."/>
            <person name="Malay A.D."/>
            <person name="Moran D.A.P."/>
            <person name="Tomita M."/>
            <person name="Numata K."/>
            <person name="Arakawa K."/>
        </authorList>
    </citation>
    <scope>NUCLEOTIDE SEQUENCE</scope>
</reference>
<evidence type="ECO:0000313" key="1">
    <source>
        <dbReference type="EMBL" id="GFY63348.1"/>
    </source>
</evidence>
<sequence length="108" mass="12618">MTRRKEFDDSILLVHPLSATDAKRSTRRREGGEGYPRFRVRSYEANIALCLLTFASDASLHEIIRAHTHNEIETLTLHKRNQGWRGKSKLEKVFIYPLGRTREGVRRK</sequence>
<comment type="caution">
    <text evidence="1">The sequence shown here is derived from an EMBL/GenBank/DDBJ whole genome shotgun (WGS) entry which is preliminary data.</text>
</comment>
<keyword evidence="2" id="KW-1185">Reference proteome</keyword>
<gene>
    <name evidence="1" type="ORF">TNIN_246571</name>
</gene>
<dbReference type="AlphaFoldDB" id="A0A8X7CBK7"/>
<evidence type="ECO:0000313" key="2">
    <source>
        <dbReference type="Proteomes" id="UP000886998"/>
    </source>
</evidence>